<dbReference type="PROSITE" id="PS00061">
    <property type="entry name" value="ADH_SHORT"/>
    <property type="match status" value="1"/>
</dbReference>
<keyword evidence="5" id="KW-1185">Reference proteome</keyword>
<name>A0A1X0I7S7_9MYCO</name>
<dbReference type="AlphaFoldDB" id="A0A1X0I7S7"/>
<evidence type="ECO:0000313" key="5">
    <source>
        <dbReference type="Proteomes" id="UP000192513"/>
    </source>
</evidence>
<reference evidence="4 5" key="1">
    <citation type="submission" date="2017-02" db="EMBL/GenBank/DDBJ databases">
        <title>The new phylogeny of genus Mycobacterium.</title>
        <authorList>
            <person name="Tortoli E."/>
            <person name="Trovato A."/>
            <person name="Cirillo D.M."/>
        </authorList>
    </citation>
    <scope>NUCLEOTIDE SEQUENCE [LARGE SCALE GENOMIC DNA]</scope>
    <source>
        <strain evidence="4 5">DSM 45000</strain>
    </source>
</reference>
<dbReference type="InterPro" id="IPR002347">
    <property type="entry name" value="SDR_fam"/>
</dbReference>
<dbReference type="InterPro" id="IPR051122">
    <property type="entry name" value="SDR_DHRS6-like"/>
</dbReference>
<dbReference type="GO" id="GO:0016491">
    <property type="term" value="F:oxidoreductase activity"/>
    <property type="evidence" value="ECO:0007669"/>
    <property type="project" value="UniProtKB-KW"/>
</dbReference>
<dbReference type="InterPro" id="IPR036291">
    <property type="entry name" value="NAD(P)-bd_dom_sf"/>
</dbReference>
<proteinExistence type="inferred from homology"/>
<dbReference type="OrthoDB" id="7064009at2"/>
<dbReference type="SMART" id="SM00822">
    <property type="entry name" value="PKS_KR"/>
    <property type="match status" value="1"/>
</dbReference>
<dbReference type="Pfam" id="PF13561">
    <property type="entry name" value="adh_short_C2"/>
    <property type="match status" value="1"/>
</dbReference>
<keyword evidence="2" id="KW-0560">Oxidoreductase</keyword>
<dbReference type="PRINTS" id="PR00081">
    <property type="entry name" value="GDHRDH"/>
</dbReference>
<dbReference type="EMBL" id="MVIE01000023">
    <property type="protein sequence ID" value="ORB38098.1"/>
    <property type="molecule type" value="Genomic_DNA"/>
</dbReference>
<evidence type="ECO:0000256" key="1">
    <source>
        <dbReference type="ARBA" id="ARBA00006484"/>
    </source>
</evidence>
<dbReference type="STRING" id="590652.BST39_17925"/>
<dbReference type="Proteomes" id="UP000192513">
    <property type="component" value="Unassembled WGS sequence"/>
</dbReference>
<dbReference type="PANTHER" id="PTHR43477">
    <property type="entry name" value="DIHYDROANTICAPSIN 7-DEHYDROGENASE"/>
    <property type="match status" value="1"/>
</dbReference>
<dbReference type="Gene3D" id="3.40.50.720">
    <property type="entry name" value="NAD(P)-binding Rossmann-like Domain"/>
    <property type="match status" value="1"/>
</dbReference>
<evidence type="ECO:0000259" key="3">
    <source>
        <dbReference type="SMART" id="SM00822"/>
    </source>
</evidence>
<comment type="caution">
    <text evidence="4">The sequence shown here is derived from an EMBL/GenBank/DDBJ whole genome shotgun (WGS) entry which is preliminary data.</text>
</comment>
<dbReference type="PRINTS" id="PR00080">
    <property type="entry name" value="SDRFAMILY"/>
</dbReference>
<dbReference type="InterPro" id="IPR020904">
    <property type="entry name" value="Sc_DH/Rdtase_CS"/>
</dbReference>
<dbReference type="PANTHER" id="PTHR43477:SF1">
    <property type="entry name" value="DIHYDROANTICAPSIN 7-DEHYDROGENASE"/>
    <property type="match status" value="1"/>
</dbReference>
<gene>
    <name evidence="4" type="ORF">BST39_17925</name>
</gene>
<dbReference type="RefSeq" id="WP_083173279.1">
    <property type="nucleotide sequence ID" value="NZ_JACKVE010000004.1"/>
</dbReference>
<protein>
    <submittedName>
        <fullName evidence="4">Oxidoreductase</fullName>
    </submittedName>
</protein>
<evidence type="ECO:0000256" key="2">
    <source>
        <dbReference type="ARBA" id="ARBA00023002"/>
    </source>
</evidence>
<organism evidence="4 5">
    <name type="scientific">Mycobacterium paraseoulense</name>
    <dbReference type="NCBI Taxonomy" id="590652"/>
    <lineage>
        <taxon>Bacteria</taxon>
        <taxon>Bacillati</taxon>
        <taxon>Actinomycetota</taxon>
        <taxon>Actinomycetes</taxon>
        <taxon>Mycobacteriales</taxon>
        <taxon>Mycobacteriaceae</taxon>
        <taxon>Mycobacterium</taxon>
    </lineage>
</organism>
<dbReference type="InterPro" id="IPR057326">
    <property type="entry name" value="KR_dom"/>
</dbReference>
<sequence length="276" mass="28074">MAAARQTFQQRGPSVVNPDRARSRTFVVTGAASGIGLATARRLLAEGGTVVGADLAAPPDLGPRFEFVAADVTDEAAIADVLAAVPGRLDGVLHAAGVAGGGPVHLLDRGEWDRVIGINLTGTFLVAKAALARMIEQSRVDGERGSLVTVASVEGLEGTAGGSSYNAAKGGVVLLTKNIALDYGPSGIRANAICPGFIETPMAQSVFGLPGMEGPLQSITEEHALQRLGQPEEVAAMAAFLLSSDASFVSGQAIAVDGGYTAGRDHGVVKLFGFPS</sequence>
<evidence type="ECO:0000313" key="4">
    <source>
        <dbReference type="EMBL" id="ORB38098.1"/>
    </source>
</evidence>
<accession>A0A1X0I7S7</accession>
<dbReference type="FunFam" id="3.40.50.720:FF:000084">
    <property type="entry name" value="Short-chain dehydrogenase reductase"/>
    <property type="match status" value="1"/>
</dbReference>
<comment type="similarity">
    <text evidence="1">Belongs to the short-chain dehydrogenases/reductases (SDR) family.</text>
</comment>
<dbReference type="CDD" id="cd05233">
    <property type="entry name" value="SDR_c"/>
    <property type="match status" value="1"/>
</dbReference>
<feature type="domain" description="Ketoreductase" evidence="3">
    <location>
        <begin position="24"/>
        <end position="215"/>
    </location>
</feature>
<dbReference type="SUPFAM" id="SSF51735">
    <property type="entry name" value="NAD(P)-binding Rossmann-fold domains"/>
    <property type="match status" value="1"/>
</dbReference>